<dbReference type="InterPro" id="IPR011032">
    <property type="entry name" value="GroES-like_sf"/>
</dbReference>
<dbReference type="PROSITE" id="PS00059">
    <property type="entry name" value="ADH_ZINC"/>
    <property type="match status" value="1"/>
</dbReference>
<keyword evidence="9" id="KW-1185">Reference proteome</keyword>
<dbReference type="InterPro" id="IPR036291">
    <property type="entry name" value="NAD(P)-bd_dom_sf"/>
</dbReference>
<comment type="caution">
    <text evidence="8">The sequence shown here is derived from an EMBL/GenBank/DDBJ whole genome shotgun (WGS) entry which is preliminary data.</text>
</comment>
<dbReference type="CDD" id="cd08279">
    <property type="entry name" value="Zn_ADH_class_III"/>
    <property type="match status" value="1"/>
</dbReference>
<dbReference type="SUPFAM" id="SSF51735">
    <property type="entry name" value="NAD(P)-binding Rossmann-fold domains"/>
    <property type="match status" value="1"/>
</dbReference>
<dbReference type="InterPro" id="IPR013149">
    <property type="entry name" value="ADH-like_C"/>
</dbReference>
<dbReference type="PANTHER" id="PTHR43880:SF12">
    <property type="entry name" value="ALCOHOL DEHYDROGENASE CLASS-3"/>
    <property type="match status" value="1"/>
</dbReference>
<evidence type="ECO:0000256" key="5">
    <source>
        <dbReference type="ARBA" id="ARBA00023027"/>
    </source>
</evidence>
<comment type="similarity">
    <text evidence="1 6">Belongs to the zinc-containing alcohol dehydrogenase family.</text>
</comment>
<gene>
    <name evidence="8" type="ORF">ACFFTR_34995</name>
</gene>
<dbReference type="InterPro" id="IPR002328">
    <property type="entry name" value="ADH_Zn_CS"/>
</dbReference>
<feature type="domain" description="Enoyl reductase (ER)" evidence="7">
    <location>
        <begin position="8"/>
        <end position="357"/>
    </location>
</feature>
<dbReference type="RefSeq" id="WP_223096319.1">
    <property type="nucleotide sequence ID" value="NZ_CP061913.1"/>
</dbReference>
<dbReference type="Gene3D" id="3.40.50.720">
    <property type="entry name" value="NAD(P)-binding Rossmann-like Domain"/>
    <property type="match status" value="1"/>
</dbReference>
<reference evidence="8 9" key="1">
    <citation type="submission" date="2024-09" db="EMBL/GenBank/DDBJ databases">
        <authorList>
            <person name="Sun Q."/>
            <person name="Mori K."/>
        </authorList>
    </citation>
    <scope>NUCLEOTIDE SEQUENCE [LARGE SCALE GENOMIC DNA]</scope>
    <source>
        <strain evidence="8 9">JCM 3307</strain>
    </source>
</reference>
<dbReference type="Proteomes" id="UP001589608">
    <property type="component" value="Unassembled WGS sequence"/>
</dbReference>
<evidence type="ECO:0000313" key="9">
    <source>
        <dbReference type="Proteomes" id="UP001589608"/>
    </source>
</evidence>
<dbReference type="EMBL" id="JBHMCA010000056">
    <property type="protein sequence ID" value="MFB9448323.1"/>
    <property type="molecule type" value="Genomic_DNA"/>
</dbReference>
<protein>
    <submittedName>
        <fullName evidence="8">Zn-dependent alcohol dehydrogenase</fullName>
    </submittedName>
</protein>
<dbReference type="Pfam" id="PF00107">
    <property type="entry name" value="ADH_zinc_N"/>
    <property type="match status" value="1"/>
</dbReference>
<name>A0ABV5MI97_9ACTN</name>
<evidence type="ECO:0000259" key="7">
    <source>
        <dbReference type="SMART" id="SM00829"/>
    </source>
</evidence>
<keyword evidence="4" id="KW-0560">Oxidoreductase</keyword>
<evidence type="ECO:0000256" key="6">
    <source>
        <dbReference type="RuleBase" id="RU361277"/>
    </source>
</evidence>
<sequence length="359" mass="36551">MTRAAVLRAVDGPVAVEEIELNPTGPGQVRVRLAAAGVCHSDLSLANGTLRQPFPAVLGHEGAGVVIEVGAGVADLSAGDHVVLNWSPPCRACWYCEHGEPYLCVHADDARSVPFARTGENELVYAGLGVGGFAAETVIGAHACIPVPQDLPLEEAALLGCAVLTGVGAVTNAAKVQPGQTVVVVGLGGVGLAAIQGARLAGASAIIAVDPAPAKEELALSLGATHYLAPHAGLGKQIRALTGGLGADHAIECVGRGETIRAAWSATRRGGTATVVGLGSAQDPVQFNALEVAFFARTIIGCMYGSTDPAVDVPILLEHYRAGRLNLAALVSDEVDLHGVGAAFSRMRAGQGARTLIRF</sequence>
<proteinExistence type="inferred from homology"/>
<dbReference type="InterPro" id="IPR020843">
    <property type="entry name" value="ER"/>
</dbReference>
<organism evidence="8 9">
    <name type="scientific">Dactylosporangium vinaceum</name>
    <dbReference type="NCBI Taxonomy" id="53362"/>
    <lineage>
        <taxon>Bacteria</taxon>
        <taxon>Bacillati</taxon>
        <taxon>Actinomycetota</taxon>
        <taxon>Actinomycetes</taxon>
        <taxon>Micromonosporales</taxon>
        <taxon>Micromonosporaceae</taxon>
        <taxon>Dactylosporangium</taxon>
    </lineage>
</organism>
<keyword evidence="3 6" id="KW-0862">Zinc</keyword>
<dbReference type="PANTHER" id="PTHR43880">
    <property type="entry name" value="ALCOHOL DEHYDROGENASE"/>
    <property type="match status" value="1"/>
</dbReference>
<evidence type="ECO:0000256" key="3">
    <source>
        <dbReference type="ARBA" id="ARBA00022833"/>
    </source>
</evidence>
<dbReference type="SMART" id="SM00829">
    <property type="entry name" value="PKS_ER"/>
    <property type="match status" value="1"/>
</dbReference>
<keyword evidence="2 6" id="KW-0479">Metal-binding</keyword>
<accession>A0ABV5MI97</accession>
<dbReference type="Gene3D" id="3.90.180.10">
    <property type="entry name" value="Medium-chain alcohol dehydrogenases, catalytic domain"/>
    <property type="match status" value="1"/>
</dbReference>
<dbReference type="SUPFAM" id="SSF50129">
    <property type="entry name" value="GroES-like"/>
    <property type="match status" value="2"/>
</dbReference>
<evidence type="ECO:0000256" key="4">
    <source>
        <dbReference type="ARBA" id="ARBA00023002"/>
    </source>
</evidence>
<evidence type="ECO:0000256" key="2">
    <source>
        <dbReference type="ARBA" id="ARBA00022723"/>
    </source>
</evidence>
<dbReference type="InterPro" id="IPR013154">
    <property type="entry name" value="ADH-like_N"/>
</dbReference>
<comment type="cofactor">
    <cofactor evidence="6">
        <name>Zn(2+)</name>
        <dbReference type="ChEBI" id="CHEBI:29105"/>
    </cofactor>
</comment>
<evidence type="ECO:0000256" key="1">
    <source>
        <dbReference type="ARBA" id="ARBA00008072"/>
    </source>
</evidence>
<keyword evidence="5" id="KW-0520">NAD</keyword>
<dbReference type="Pfam" id="PF08240">
    <property type="entry name" value="ADH_N"/>
    <property type="match status" value="1"/>
</dbReference>
<evidence type="ECO:0000313" key="8">
    <source>
        <dbReference type="EMBL" id="MFB9448323.1"/>
    </source>
</evidence>